<feature type="transmembrane region" description="Helical" evidence="1">
    <location>
        <begin position="118"/>
        <end position="135"/>
    </location>
</feature>
<dbReference type="Pfam" id="PF20163">
    <property type="entry name" value="DUF6536"/>
    <property type="match status" value="1"/>
</dbReference>
<organism evidence="3 4">
    <name type="scientific">Lophiostoma macrostomum CBS 122681</name>
    <dbReference type="NCBI Taxonomy" id="1314788"/>
    <lineage>
        <taxon>Eukaryota</taxon>
        <taxon>Fungi</taxon>
        <taxon>Dikarya</taxon>
        <taxon>Ascomycota</taxon>
        <taxon>Pezizomycotina</taxon>
        <taxon>Dothideomycetes</taxon>
        <taxon>Pleosporomycetidae</taxon>
        <taxon>Pleosporales</taxon>
        <taxon>Lophiostomataceae</taxon>
        <taxon>Lophiostoma</taxon>
    </lineage>
</organism>
<accession>A0A6A6SKV2</accession>
<protein>
    <recommendedName>
        <fullName evidence="2">DUF6536 domain-containing protein</fullName>
    </recommendedName>
</protein>
<keyword evidence="4" id="KW-1185">Reference proteome</keyword>
<keyword evidence="1" id="KW-0472">Membrane</keyword>
<keyword evidence="1" id="KW-1133">Transmembrane helix</keyword>
<feature type="transmembrane region" description="Helical" evidence="1">
    <location>
        <begin position="12"/>
        <end position="38"/>
    </location>
</feature>
<feature type="transmembrane region" description="Helical" evidence="1">
    <location>
        <begin position="58"/>
        <end position="78"/>
    </location>
</feature>
<reference evidence="3" key="1">
    <citation type="journal article" date="2020" name="Stud. Mycol.">
        <title>101 Dothideomycetes genomes: a test case for predicting lifestyles and emergence of pathogens.</title>
        <authorList>
            <person name="Haridas S."/>
            <person name="Albert R."/>
            <person name="Binder M."/>
            <person name="Bloem J."/>
            <person name="Labutti K."/>
            <person name="Salamov A."/>
            <person name="Andreopoulos B."/>
            <person name="Baker S."/>
            <person name="Barry K."/>
            <person name="Bills G."/>
            <person name="Bluhm B."/>
            <person name="Cannon C."/>
            <person name="Castanera R."/>
            <person name="Culley D."/>
            <person name="Daum C."/>
            <person name="Ezra D."/>
            <person name="Gonzalez J."/>
            <person name="Henrissat B."/>
            <person name="Kuo A."/>
            <person name="Liang C."/>
            <person name="Lipzen A."/>
            <person name="Lutzoni F."/>
            <person name="Magnuson J."/>
            <person name="Mondo S."/>
            <person name="Nolan M."/>
            <person name="Ohm R."/>
            <person name="Pangilinan J."/>
            <person name="Park H.-J."/>
            <person name="Ramirez L."/>
            <person name="Alfaro M."/>
            <person name="Sun H."/>
            <person name="Tritt A."/>
            <person name="Yoshinaga Y."/>
            <person name="Zwiers L.-H."/>
            <person name="Turgeon B."/>
            <person name="Goodwin S."/>
            <person name="Spatafora J."/>
            <person name="Crous P."/>
            <person name="Grigoriev I."/>
        </authorList>
    </citation>
    <scope>NUCLEOTIDE SEQUENCE</scope>
    <source>
        <strain evidence="3">CBS 122681</strain>
    </source>
</reference>
<name>A0A6A6SKV2_9PLEO</name>
<feature type="non-terminal residue" evidence="3">
    <location>
        <position position="1"/>
    </location>
</feature>
<proteinExistence type="predicted"/>
<keyword evidence="1" id="KW-0812">Transmembrane</keyword>
<dbReference type="OrthoDB" id="5429634at2759"/>
<dbReference type="PANTHER" id="PTHR35395">
    <property type="entry name" value="DUF6536 DOMAIN-CONTAINING PROTEIN"/>
    <property type="match status" value="1"/>
</dbReference>
<evidence type="ECO:0000256" key="1">
    <source>
        <dbReference type="SAM" id="Phobius"/>
    </source>
</evidence>
<dbReference type="Proteomes" id="UP000799324">
    <property type="component" value="Unassembled WGS sequence"/>
</dbReference>
<feature type="non-terminal residue" evidence="3">
    <location>
        <position position="194"/>
    </location>
</feature>
<feature type="domain" description="DUF6536" evidence="2">
    <location>
        <begin position="6"/>
        <end position="155"/>
    </location>
</feature>
<evidence type="ECO:0000313" key="4">
    <source>
        <dbReference type="Proteomes" id="UP000799324"/>
    </source>
</evidence>
<evidence type="ECO:0000259" key="2">
    <source>
        <dbReference type="Pfam" id="PF20163"/>
    </source>
</evidence>
<sequence>LRGTTWKSGIRAGLYSSITVLTINIFVLLVGCFAHNGYKDGIGTIAIGTPRKVQMISTAFHVLINIMSSILLISSNYAMQILCAPTRDDLDRAHSQNKWLDIGLVSLHNLGYIPRKRVVLFWILACSSVPLHVFYNSAIFSVTAGHDYEVSIVYPSSAPPNWTRFENAHWPALYDTQFVAGYGNLALVVTDTSF</sequence>
<gene>
    <name evidence="3" type="ORF">K491DRAFT_568492</name>
</gene>
<evidence type="ECO:0000313" key="3">
    <source>
        <dbReference type="EMBL" id="KAF2648042.1"/>
    </source>
</evidence>
<dbReference type="PANTHER" id="PTHR35395:SF1">
    <property type="entry name" value="DUF6536 DOMAIN-CONTAINING PROTEIN"/>
    <property type="match status" value="1"/>
</dbReference>
<dbReference type="InterPro" id="IPR046623">
    <property type="entry name" value="DUF6536"/>
</dbReference>
<dbReference type="AlphaFoldDB" id="A0A6A6SKV2"/>
<dbReference type="EMBL" id="MU004562">
    <property type="protein sequence ID" value="KAF2648042.1"/>
    <property type="molecule type" value="Genomic_DNA"/>
</dbReference>